<dbReference type="InterPro" id="IPR029058">
    <property type="entry name" value="AB_hydrolase_fold"/>
</dbReference>
<feature type="chain" id="PRO_5022019722" evidence="1">
    <location>
        <begin position="21"/>
        <end position="379"/>
    </location>
</feature>
<dbReference type="SUPFAM" id="SSF53474">
    <property type="entry name" value="alpha/beta-Hydrolases"/>
    <property type="match status" value="1"/>
</dbReference>
<evidence type="ECO:0000256" key="1">
    <source>
        <dbReference type="SAM" id="SignalP"/>
    </source>
</evidence>
<dbReference type="PIRSF" id="PIRSF029171">
    <property type="entry name" value="Esterase_LipA"/>
    <property type="match status" value="1"/>
</dbReference>
<dbReference type="Pfam" id="PF03583">
    <property type="entry name" value="LIP"/>
    <property type="match status" value="1"/>
</dbReference>
<dbReference type="EMBL" id="VFPG01000002">
    <property type="protein sequence ID" value="TQM25457.1"/>
    <property type="molecule type" value="Genomic_DNA"/>
</dbReference>
<dbReference type="GO" id="GO:0004806">
    <property type="term" value="F:triacylglycerol lipase activity"/>
    <property type="evidence" value="ECO:0007669"/>
    <property type="project" value="InterPro"/>
</dbReference>
<sequence>MVLAALAALSSATSIGPASAQPGTGTEAGAIVSSRVLAEAELIPEAAEGYRLVYRTTGQNGEPAVSGGTIYVPSGTPPADGWPVVSWAHGTSGMTQGCAPTLNGGMADTFDETPQLSSYLAQGYAVEATDYIGLGAPGTYEYLAGRAAGHAVLDIVRAGHALDAALSKSFVAAGHSIGGQSALAAAQMWPSYAAELDLRGTVAYAPTSNVEDVIAALGRPGTPALPSLDGLHARLVMILAGLDHARPDVRVTDYVSPHGQRVLAIARAGEECLGALEAAVAGQPVGLLFSAPLADPPLMAALRDYLSVPTTGHHRPVLLLQGAADKVQPLPTTVLLHQQLQRGGADSRLVLHPAADHFTLLPTAASDTQTFLAGVLPAH</sequence>
<name>A0A543EV53_9NOCA</name>
<evidence type="ECO:0000313" key="2">
    <source>
        <dbReference type="EMBL" id="TQM25457.1"/>
    </source>
</evidence>
<dbReference type="PANTHER" id="PTHR34853:SF1">
    <property type="entry name" value="LIPASE 5"/>
    <property type="match status" value="1"/>
</dbReference>
<dbReference type="AlphaFoldDB" id="A0A543EV53"/>
<dbReference type="InterPro" id="IPR005152">
    <property type="entry name" value="Lipase_secreted"/>
</dbReference>
<organism evidence="2 3">
    <name type="scientific">Nocardia bhagyanarayanae</name>
    <dbReference type="NCBI Taxonomy" id="1215925"/>
    <lineage>
        <taxon>Bacteria</taxon>
        <taxon>Bacillati</taxon>
        <taxon>Actinomycetota</taxon>
        <taxon>Actinomycetes</taxon>
        <taxon>Mycobacteriales</taxon>
        <taxon>Nocardiaceae</taxon>
        <taxon>Nocardia</taxon>
    </lineage>
</organism>
<dbReference type="OrthoDB" id="9798122at2"/>
<feature type="signal peptide" evidence="1">
    <location>
        <begin position="1"/>
        <end position="20"/>
    </location>
</feature>
<proteinExistence type="predicted"/>
<gene>
    <name evidence="2" type="ORF">FB390_5608</name>
</gene>
<dbReference type="Proteomes" id="UP000316331">
    <property type="component" value="Unassembled WGS sequence"/>
</dbReference>
<keyword evidence="1" id="KW-0732">Signal</keyword>
<reference evidence="2 3" key="1">
    <citation type="submission" date="2019-06" db="EMBL/GenBank/DDBJ databases">
        <title>Sequencing the genomes of 1000 actinobacteria strains.</title>
        <authorList>
            <person name="Klenk H.-P."/>
        </authorList>
    </citation>
    <scope>NUCLEOTIDE SEQUENCE [LARGE SCALE GENOMIC DNA]</scope>
    <source>
        <strain evidence="2 3">DSM 103495</strain>
    </source>
</reference>
<keyword evidence="3" id="KW-1185">Reference proteome</keyword>
<protein>
    <submittedName>
        <fullName evidence="2">Secretory lipase</fullName>
    </submittedName>
</protein>
<evidence type="ECO:0000313" key="3">
    <source>
        <dbReference type="Proteomes" id="UP000316331"/>
    </source>
</evidence>
<comment type="caution">
    <text evidence="2">The sequence shown here is derived from an EMBL/GenBank/DDBJ whole genome shotgun (WGS) entry which is preliminary data.</text>
</comment>
<dbReference type="GO" id="GO:0016042">
    <property type="term" value="P:lipid catabolic process"/>
    <property type="evidence" value="ECO:0007669"/>
    <property type="project" value="InterPro"/>
</dbReference>
<dbReference type="PANTHER" id="PTHR34853">
    <property type="match status" value="1"/>
</dbReference>
<accession>A0A543EV53</accession>
<dbReference type="Gene3D" id="3.40.50.1820">
    <property type="entry name" value="alpha/beta hydrolase"/>
    <property type="match status" value="2"/>
</dbReference>